<dbReference type="EC" id="3.6.1.57" evidence="2"/>
<dbReference type="SUPFAM" id="SSF53756">
    <property type="entry name" value="UDP-Glycosyltransferase/glycogen phosphorylase"/>
    <property type="match status" value="1"/>
</dbReference>
<name>A0ABZ2BMP3_9HYPH</name>
<reference evidence="2" key="1">
    <citation type="submission" date="2023-08" db="EMBL/GenBank/DDBJ databases">
        <title>Complete genome sequence of Sinorhizobium chiapanecum ITTG S70 isolated from Acaciella angustissima nodules in Chiapas-Mexico.</title>
        <authorList>
            <person name="Rincon-Rosales R."/>
            <person name="Rogel M.A."/>
            <person name="Rincon-Medina C.I."/>
            <person name="Guerrero G."/>
            <person name="Manzano-Gomez L.A."/>
            <person name="Lopez-Lopez A."/>
            <person name="Rincon Molina F.A."/>
            <person name="Martinez-Romero E."/>
        </authorList>
    </citation>
    <scope>NUCLEOTIDE SEQUENCE</scope>
    <source>
        <strain evidence="2">ITTG S70</strain>
        <plasmid evidence="2">pSchITTGS70d</plasmid>
    </source>
</reference>
<gene>
    <name evidence="2" type="primary">pseG</name>
    <name evidence="2" type="ORF">RB548_26735</name>
</gene>
<dbReference type="PANTHER" id="PTHR21015">
    <property type="entry name" value="UDP-N-ACETYLGLUCOSAMINE--N-ACETYLMURAMYL-(PENTAPEPTIDE) PYROPHOSPHORYL-UNDECAPRENOL N-ACETYLGLUCOSAMINE TRANSFERASE 1"/>
    <property type="match status" value="1"/>
</dbReference>
<evidence type="ECO:0000259" key="1">
    <source>
        <dbReference type="Pfam" id="PF04101"/>
    </source>
</evidence>
<evidence type="ECO:0000313" key="2">
    <source>
        <dbReference type="EMBL" id="WVT07766.1"/>
    </source>
</evidence>
<dbReference type="InterPro" id="IPR020023">
    <property type="entry name" value="PseG"/>
</dbReference>
<protein>
    <submittedName>
        <fullName evidence="2">UDP-2,4-diacetamido-2,4, 6-trideoxy-beta-L-altropyranose hydrolase</fullName>
        <ecNumber evidence="2">3.6.1.57</ecNumber>
    </submittedName>
</protein>
<accession>A0ABZ2BMP3</accession>
<keyword evidence="2" id="KW-0614">Plasmid</keyword>
<dbReference type="Gene3D" id="3.40.50.2000">
    <property type="entry name" value="Glycogen Phosphorylase B"/>
    <property type="match status" value="1"/>
</dbReference>
<sequence length="380" mass="41583">MNLVTPSRRCDVLFRADASIDIGTGHIMRCLTLADMLSEAGFECGFVCRAHRGNLIGLIRHRGFPVAELPLEVNGEKPNDGKLAHAHWLGVDWQTDARQTVAAIGNVRPDWVVVDHYALDIRWERFLRSSCRYLMVLDDLADREHDCDLLLDQSLGRVASDYQPLTPANCQIRAGAHFALLRPQFVQRRSDSLARRRQTVPCRLLVTLGGVDKDNVTSRVLSALERCTLPDRAEITVVMGQHAPWANAVRENAAQLRWKTRVLSNVDDMASLMAEADLAIGAAGSTSWERCALGVPTILMVLAENQREVAQRLAAEGAAVLAELGSGFDSTFGGIVEGLIWNKAALEAMSSRAATICSGEGGLEVAREVANRHLSSARSI</sequence>
<evidence type="ECO:0000313" key="3">
    <source>
        <dbReference type="Proteomes" id="UP001432360"/>
    </source>
</evidence>
<dbReference type="GO" id="GO:0016787">
    <property type="term" value="F:hydrolase activity"/>
    <property type="evidence" value="ECO:0007669"/>
    <property type="project" value="UniProtKB-KW"/>
</dbReference>
<feature type="domain" description="Glycosyl transferase family 28 C-terminal" evidence="1">
    <location>
        <begin position="204"/>
        <end position="321"/>
    </location>
</feature>
<dbReference type="NCBIfam" id="TIGR03590">
    <property type="entry name" value="PseG"/>
    <property type="match status" value="1"/>
</dbReference>
<geneLocation type="plasmid" evidence="2 3">
    <name>pSchITTGS70d</name>
</geneLocation>
<dbReference type="InterPro" id="IPR007235">
    <property type="entry name" value="Glyco_trans_28_C"/>
</dbReference>
<dbReference type="EMBL" id="CP133152">
    <property type="protein sequence ID" value="WVT07766.1"/>
    <property type="molecule type" value="Genomic_DNA"/>
</dbReference>
<dbReference type="Gene3D" id="3.40.50.11190">
    <property type="match status" value="1"/>
</dbReference>
<organism evidence="2 3">
    <name type="scientific">Sinorhizobium chiapasense</name>
    <dbReference type="NCBI Taxonomy" id="501572"/>
    <lineage>
        <taxon>Bacteria</taxon>
        <taxon>Pseudomonadati</taxon>
        <taxon>Pseudomonadota</taxon>
        <taxon>Alphaproteobacteria</taxon>
        <taxon>Hyphomicrobiales</taxon>
        <taxon>Rhizobiaceae</taxon>
        <taxon>Sinorhizobium/Ensifer group</taxon>
        <taxon>Sinorhizobium</taxon>
    </lineage>
</organism>
<proteinExistence type="predicted"/>
<dbReference type="PANTHER" id="PTHR21015:SF22">
    <property type="entry name" value="GLYCOSYLTRANSFERASE"/>
    <property type="match status" value="1"/>
</dbReference>
<dbReference type="RefSeq" id="WP_331376782.1">
    <property type="nucleotide sequence ID" value="NZ_CP133152.1"/>
</dbReference>
<keyword evidence="2" id="KW-0378">Hydrolase</keyword>
<dbReference type="Pfam" id="PF04101">
    <property type="entry name" value="Glyco_tran_28_C"/>
    <property type="match status" value="1"/>
</dbReference>
<keyword evidence="3" id="KW-1185">Reference proteome</keyword>
<dbReference type="Proteomes" id="UP001432360">
    <property type="component" value="Plasmid pSchITTGS70d"/>
</dbReference>